<dbReference type="SMART" id="SM01012">
    <property type="entry name" value="ANTAR"/>
    <property type="match status" value="1"/>
</dbReference>
<dbReference type="InterPro" id="IPR003018">
    <property type="entry name" value="GAF"/>
</dbReference>
<comment type="caution">
    <text evidence="6">The sequence shown here is derived from an EMBL/GenBank/DDBJ whole genome shotgun (WGS) entry which is preliminary data.</text>
</comment>
<dbReference type="Gene3D" id="3.30.450.40">
    <property type="match status" value="1"/>
</dbReference>
<dbReference type="InterPro" id="IPR036388">
    <property type="entry name" value="WH-like_DNA-bd_sf"/>
</dbReference>
<evidence type="ECO:0000256" key="2">
    <source>
        <dbReference type="ARBA" id="ARBA00022777"/>
    </source>
</evidence>
<dbReference type="AlphaFoldDB" id="A0A2P2FJX6"/>
<dbReference type="PROSITE" id="PS50921">
    <property type="entry name" value="ANTAR"/>
    <property type="match status" value="1"/>
</dbReference>
<dbReference type="GO" id="GO:0003723">
    <property type="term" value="F:RNA binding"/>
    <property type="evidence" value="ECO:0007669"/>
    <property type="project" value="InterPro"/>
</dbReference>
<dbReference type="SUPFAM" id="SSF55781">
    <property type="entry name" value="GAF domain-like"/>
    <property type="match status" value="1"/>
</dbReference>
<reference evidence="6 7" key="1">
    <citation type="journal article" date="2014" name="Genome Announc.">
        <title>Draft Genome Sequence of Amycolatopsis lurida NRRL 2430, Producer of the Glycopeptide Family Antibiotic Ristocetin.</title>
        <authorList>
            <person name="Kwun M.J."/>
            <person name="Hong H.J."/>
        </authorList>
    </citation>
    <scope>NUCLEOTIDE SEQUENCE [LARGE SCALE GENOMIC DNA]</scope>
    <source>
        <strain evidence="6 7">NRRL 2430</strain>
    </source>
</reference>
<proteinExistence type="predicted"/>
<organism evidence="6 7">
    <name type="scientific">Amycolatopsis lurida NRRL 2430</name>
    <dbReference type="NCBI Taxonomy" id="1460371"/>
    <lineage>
        <taxon>Bacteria</taxon>
        <taxon>Bacillati</taxon>
        <taxon>Actinomycetota</taxon>
        <taxon>Actinomycetes</taxon>
        <taxon>Pseudonocardiales</taxon>
        <taxon>Pseudonocardiaceae</taxon>
        <taxon>Amycolatopsis</taxon>
    </lineage>
</organism>
<evidence type="ECO:0000256" key="4">
    <source>
        <dbReference type="ARBA" id="ARBA00023163"/>
    </source>
</evidence>
<dbReference type="SMART" id="SM00065">
    <property type="entry name" value="GAF"/>
    <property type="match status" value="1"/>
</dbReference>
<dbReference type="Pfam" id="PF03861">
    <property type="entry name" value="ANTAR"/>
    <property type="match status" value="1"/>
</dbReference>
<dbReference type="InterPro" id="IPR029016">
    <property type="entry name" value="GAF-like_dom_sf"/>
</dbReference>
<name>A0A2P2FJX6_AMYLU</name>
<protein>
    <submittedName>
        <fullName evidence="6">Transcriptional regulator</fullName>
    </submittedName>
</protein>
<dbReference type="GO" id="GO:0016301">
    <property type="term" value="F:kinase activity"/>
    <property type="evidence" value="ECO:0007669"/>
    <property type="project" value="UniProtKB-KW"/>
</dbReference>
<dbReference type="Pfam" id="PF13185">
    <property type="entry name" value="GAF_2"/>
    <property type="match status" value="1"/>
</dbReference>
<sequence length="236" mass="25637">MNRISRTFVTLADTLSAEFDLGEYLQGLAEQCADLLDVSVAGVLLVDRDRGLAAVAASAYQAELLELFEAETGNGPCSDCFRSGAAVRCADLQVMPQRWPVFSTAARKCGFSAVQALPMRLRDQVVGVLTLLSREPGSAARDDVDLAQAFADVATIGLLQHRTIESGDRTNQQLQTALNSRVLIEQAKGVLAEHGSLSMREAFERLRRYARSHNRRLTELAGSVADGTEDLDKILL</sequence>
<keyword evidence="7" id="KW-1185">Reference proteome</keyword>
<feature type="domain" description="ANTAR" evidence="5">
    <location>
        <begin position="164"/>
        <end position="225"/>
    </location>
</feature>
<keyword evidence="4" id="KW-0804">Transcription</keyword>
<dbReference type="InterPro" id="IPR011006">
    <property type="entry name" value="CheY-like_superfamily"/>
</dbReference>
<evidence type="ECO:0000313" key="7">
    <source>
        <dbReference type="Proteomes" id="UP000256220"/>
    </source>
</evidence>
<evidence type="ECO:0000259" key="5">
    <source>
        <dbReference type="PROSITE" id="PS50921"/>
    </source>
</evidence>
<gene>
    <name evidence="6" type="ORF">BB31_33485</name>
</gene>
<dbReference type="Proteomes" id="UP000256220">
    <property type="component" value="Unassembled WGS sequence"/>
</dbReference>
<dbReference type="InterPro" id="IPR012074">
    <property type="entry name" value="GAF_ANTAR"/>
</dbReference>
<dbReference type="InterPro" id="IPR005561">
    <property type="entry name" value="ANTAR"/>
</dbReference>
<evidence type="ECO:0000256" key="3">
    <source>
        <dbReference type="ARBA" id="ARBA00023015"/>
    </source>
</evidence>
<accession>A0A2P2FJX6</accession>
<dbReference type="EMBL" id="JFBM01000037">
    <property type="protein sequence ID" value="KFU77019.1"/>
    <property type="molecule type" value="Genomic_DNA"/>
</dbReference>
<evidence type="ECO:0000256" key="1">
    <source>
        <dbReference type="ARBA" id="ARBA00022679"/>
    </source>
</evidence>
<dbReference type="SUPFAM" id="SSF52172">
    <property type="entry name" value="CheY-like"/>
    <property type="match status" value="1"/>
</dbReference>
<evidence type="ECO:0000313" key="6">
    <source>
        <dbReference type="EMBL" id="KFU77019.1"/>
    </source>
</evidence>
<keyword evidence="2" id="KW-0418">Kinase</keyword>
<dbReference type="Gene3D" id="1.10.10.10">
    <property type="entry name" value="Winged helix-like DNA-binding domain superfamily/Winged helix DNA-binding domain"/>
    <property type="match status" value="1"/>
</dbReference>
<keyword evidence="3" id="KW-0805">Transcription regulation</keyword>
<keyword evidence="1" id="KW-0808">Transferase</keyword>
<dbReference type="PIRSF" id="PIRSF036625">
    <property type="entry name" value="GAF_ANTAR"/>
    <property type="match status" value="1"/>
</dbReference>